<proteinExistence type="predicted"/>
<comment type="caution">
    <text evidence="2">The sequence shown here is derived from an EMBL/GenBank/DDBJ whole genome shotgun (WGS) entry which is preliminary data.</text>
</comment>
<feature type="chain" id="PRO_5031260149" description="Conjugal transfer protein TraF" evidence="1">
    <location>
        <begin position="19"/>
        <end position="36"/>
    </location>
</feature>
<accession>A0A7V8JVP1</accession>
<evidence type="ECO:0000256" key="1">
    <source>
        <dbReference type="SAM" id="SignalP"/>
    </source>
</evidence>
<evidence type="ECO:0000313" key="3">
    <source>
        <dbReference type="Proteomes" id="UP000462435"/>
    </source>
</evidence>
<evidence type="ECO:0000313" key="2">
    <source>
        <dbReference type="EMBL" id="KAF1047993.1"/>
    </source>
</evidence>
<organism evidence="2 3">
    <name type="scientific">Herbaspirillum frisingense</name>
    <dbReference type="NCBI Taxonomy" id="92645"/>
    <lineage>
        <taxon>Bacteria</taxon>
        <taxon>Pseudomonadati</taxon>
        <taxon>Pseudomonadota</taxon>
        <taxon>Betaproteobacteria</taxon>
        <taxon>Burkholderiales</taxon>
        <taxon>Oxalobacteraceae</taxon>
        <taxon>Herbaspirillum</taxon>
    </lineage>
</organism>
<evidence type="ECO:0008006" key="4">
    <source>
        <dbReference type="Google" id="ProtNLM"/>
    </source>
</evidence>
<dbReference type="AlphaFoldDB" id="A0A7V8JVP1"/>
<dbReference type="Proteomes" id="UP000462435">
    <property type="component" value="Unassembled WGS sequence"/>
</dbReference>
<reference evidence="3" key="1">
    <citation type="journal article" date="2020" name="MBio">
        <title>Horizontal gene transfer to a defensive symbiont with a reduced genome amongst a multipartite beetle microbiome.</title>
        <authorList>
            <person name="Waterworth S.C."/>
            <person name="Florez L.V."/>
            <person name="Rees E.R."/>
            <person name="Hertweck C."/>
            <person name="Kaltenpoth M."/>
            <person name="Kwan J.C."/>
        </authorList>
    </citation>
    <scope>NUCLEOTIDE SEQUENCE [LARGE SCALE GENOMIC DNA]</scope>
</reference>
<sequence length="36" mass="3995">MRAFLIAALTLTTVSAYATDIDAMTAMPSLSWFNWL</sequence>
<feature type="signal peptide" evidence="1">
    <location>
        <begin position="1"/>
        <end position="18"/>
    </location>
</feature>
<protein>
    <recommendedName>
        <fullName evidence="4">Conjugal transfer protein TraF</fullName>
    </recommendedName>
</protein>
<gene>
    <name evidence="2" type="ORF">GAK35_00413</name>
</gene>
<name>A0A7V8JVP1_9BURK</name>
<dbReference type="EMBL" id="WNDX01000007">
    <property type="protein sequence ID" value="KAF1047993.1"/>
    <property type="molecule type" value="Genomic_DNA"/>
</dbReference>
<keyword evidence="1" id="KW-0732">Signal</keyword>